<dbReference type="GO" id="GO:0008270">
    <property type="term" value="F:zinc ion binding"/>
    <property type="evidence" value="ECO:0007669"/>
    <property type="project" value="UniProtKB-UniRule"/>
</dbReference>
<feature type="binding site" evidence="11">
    <location>
        <position position="94"/>
    </location>
    <ligand>
        <name>Zn(2+)</name>
        <dbReference type="ChEBI" id="CHEBI:29105"/>
        <note>ligand shared between dimeric partners</note>
    </ligand>
</feature>
<evidence type="ECO:0000256" key="5">
    <source>
        <dbReference type="ARBA" id="ARBA00007731"/>
    </source>
</evidence>
<comment type="pathway">
    <text evidence="3 11">Amino-acid biosynthesis; L-histidine biosynthesis; L-histidine from 5-phospho-alpha-D-ribose 1-diphosphate: step 3/9.</text>
</comment>
<evidence type="ECO:0000256" key="8">
    <source>
        <dbReference type="ARBA" id="ARBA00022605"/>
    </source>
</evidence>
<comment type="pathway">
    <text evidence="4">Amino-acid biosynthesis; L-histidine biosynthesis; L-histidine from 5-phospho-alpha-D-ribose 1-diphosphate: step 2/9.</text>
</comment>
<feature type="binding site" evidence="11">
    <location>
        <position position="77"/>
    </location>
    <ligand>
        <name>Mg(2+)</name>
        <dbReference type="ChEBI" id="CHEBI:18420"/>
    </ligand>
</feature>
<keyword evidence="10 11" id="KW-0368">Histidine biosynthesis</keyword>
<dbReference type="RefSeq" id="WP_057903452.1">
    <property type="nucleotide sequence ID" value="NZ_AZDA01000007.1"/>
</dbReference>
<protein>
    <recommendedName>
        <fullName evidence="11">Phosphoribosyl-AMP cyclohydrolase</fullName>
        <shortName evidence="11">PRA-CH</shortName>
        <ecNumber evidence="11">3.5.4.19</ecNumber>
    </recommendedName>
</protein>
<comment type="similarity">
    <text evidence="11">Belongs to the PRA-CH family.</text>
</comment>
<keyword evidence="9 11" id="KW-0378">Hydrolase</keyword>
<evidence type="ECO:0000256" key="3">
    <source>
        <dbReference type="ARBA" id="ARBA00005169"/>
    </source>
</evidence>
<gene>
    <name evidence="11" type="primary">hisI</name>
    <name evidence="13" type="ORF">FC07_GL000053</name>
</gene>
<feature type="binding site" evidence="11">
    <location>
        <position position="78"/>
    </location>
    <ligand>
        <name>Zn(2+)</name>
        <dbReference type="ChEBI" id="CHEBI:29105"/>
        <note>ligand shared between dimeric partners</note>
    </ligand>
</feature>
<dbReference type="Pfam" id="PF01502">
    <property type="entry name" value="PRA-CH"/>
    <property type="match status" value="1"/>
</dbReference>
<dbReference type="NCBIfam" id="NF000768">
    <property type="entry name" value="PRK00051.1"/>
    <property type="match status" value="1"/>
</dbReference>
<comment type="subcellular location">
    <subcellularLocation>
        <location evidence="11">Cytoplasm</location>
    </subcellularLocation>
</comment>
<dbReference type="AlphaFoldDB" id="A0A0R1H9E4"/>
<dbReference type="PANTHER" id="PTHR42945">
    <property type="entry name" value="HISTIDINE BIOSYNTHESIS BIFUNCTIONAL PROTEIN"/>
    <property type="match status" value="1"/>
</dbReference>
<name>A0A0R1H9E4_9LACO</name>
<dbReference type="InterPro" id="IPR002496">
    <property type="entry name" value="PRib_AMP_CycHydrolase_dom"/>
</dbReference>
<evidence type="ECO:0000259" key="12">
    <source>
        <dbReference type="Pfam" id="PF01502"/>
    </source>
</evidence>
<dbReference type="SUPFAM" id="SSF141734">
    <property type="entry name" value="HisI-like"/>
    <property type="match status" value="1"/>
</dbReference>
<keyword evidence="14" id="KW-1185">Reference proteome</keyword>
<comment type="catalytic activity">
    <reaction evidence="1 11">
        <text>1-(5-phospho-beta-D-ribosyl)-5'-AMP + H2O = 1-(5-phospho-beta-D-ribosyl)-5-[(5-phospho-beta-D-ribosylamino)methylideneamino]imidazole-4-carboxamide</text>
        <dbReference type="Rhea" id="RHEA:20049"/>
        <dbReference type="ChEBI" id="CHEBI:15377"/>
        <dbReference type="ChEBI" id="CHEBI:58435"/>
        <dbReference type="ChEBI" id="CHEBI:59457"/>
        <dbReference type="EC" id="3.5.4.19"/>
    </reaction>
</comment>
<keyword evidence="11" id="KW-0479">Metal-binding</keyword>
<reference evidence="13 14" key="1">
    <citation type="journal article" date="2015" name="Genome Announc.">
        <title>Expanding the biotechnology potential of lactobacilli through comparative genomics of 213 strains and associated genera.</title>
        <authorList>
            <person name="Sun Z."/>
            <person name="Harris H.M."/>
            <person name="McCann A."/>
            <person name="Guo C."/>
            <person name="Argimon S."/>
            <person name="Zhang W."/>
            <person name="Yang X."/>
            <person name="Jeffery I.B."/>
            <person name="Cooney J.C."/>
            <person name="Kagawa T.F."/>
            <person name="Liu W."/>
            <person name="Song Y."/>
            <person name="Salvetti E."/>
            <person name="Wrobel A."/>
            <person name="Rasinkangas P."/>
            <person name="Parkhill J."/>
            <person name="Rea M.C."/>
            <person name="O'Sullivan O."/>
            <person name="Ritari J."/>
            <person name="Douillard F.P."/>
            <person name="Paul Ross R."/>
            <person name="Yang R."/>
            <person name="Briner A.E."/>
            <person name="Felis G.E."/>
            <person name="de Vos W.M."/>
            <person name="Barrangou R."/>
            <person name="Klaenhammer T.R."/>
            <person name="Caufield P.W."/>
            <person name="Cui Y."/>
            <person name="Zhang H."/>
            <person name="O'Toole P.W."/>
        </authorList>
    </citation>
    <scope>NUCLEOTIDE SEQUENCE [LARGE SCALE GENOMIC DNA]</scope>
    <source>
        <strain evidence="13 14">DSM 20003</strain>
    </source>
</reference>
<dbReference type="EMBL" id="AZDA01000007">
    <property type="protein sequence ID" value="KRK40644.1"/>
    <property type="molecule type" value="Genomic_DNA"/>
</dbReference>
<keyword evidence="7 11" id="KW-0963">Cytoplasm</keyword>
<dbReference type="Gene3D" id="3.10.20.810">
    <property type="entry name" value="Phosphoribosyl-AMP cyclohydrolase"/>
    <property type="match status" value="1"/>
</dbReference>
<dbReference type="InterPro" id="IPR026660">
    <property type="entry name" value="PRA-CH"/>
</dbReference>
<evidence type="ECO:0000313" key="13">
    <source>
        <dbReference type="EMBL" id="KRK40644.1"/>
    </source>
</evidence>
<dbReference type="PATRIC" id="fig|1423726.3.peg.56"/>
<evidence type="ECO:0000256" key="7">
    <source>
        <dbReference type="ARBA" id="ARBA00022490"/>
    </source>
</evidence>
<dbReference type="STRING" id="1423726.FC07_GL000053"/>
<dbReference type="GO" id="GO:0005737">
    <property type="term" value="C:cytoplasm"/>
    <property type="evidence" value="ECO:0007669"/>
    <property type="project" value="UniProtKB-SubCell"/>
</dbReference>
<feature type="binding site" evidence="11">
    <location>
        <position position="79"/>
    </location>
    <ligand>
        <name>Mg(2+)</name>
        <dbReference type="ChEBI" id="CHEBI:18420"/>
    </ligand>
</feature>
<evidence type="ECO:0000256" key="2">
    <source>
        <dbReference type="ARBA" id="ARBA00001460"/>
    </source>
</evidence>
<comment type="caution">
    <text evidence="13">The sequence shown here is derived from an EMBL/GenBank/DDBJ whole genome shotgun (WGS) entry which is preliminary data.</text>
</comment>
<dbReference type="GO" id="GO:0004636">
    <property type="term" value="F:phosphoribosyl-ATP diphosphatase activity"/>
    <property type="evidence" value="ECO:0007669"/>
    <property type="project" value="UniProtKB-EC"/>
</dbReference>
<dbReference type="UniPathway" id="UPA00031">
    <property type="reaction ID" value="UER00008"/>
</dbReference>
<comment type="subunit">
    <text evidence="11">Homodimer.</text>
</comment>
<dbReference type="EC" id="3.5.4.19" evidence="11"/>
<keyword evidence="11" id="KW-0460">Magnesium</keyword>
<evidence type="ECO:0000256" key="10">
    <source>
        <dbReference type="ARBA" id="ARBA00023102"/>
    </source>
</evidence>
<evidence type="ECO:0000256" key="11">
    <source>
        <dbReference type="HAMAP-Rule" id="MF_01021"/>
    </source>
</evidence>
<comment type="catalytic activity">
    <reaction evidence="2">
        <text>1-(5-phospho-beta-D-ribosyl)-ATP + H2O = 1-(5-phospho-beta-D-ribosyl)-5'-AMP + diphosphate + H(+)</text>
        <dbReference type="Rhea" id="RHEA:22828"/>
        <dbReference type="ChEBI" id="CHEBI:15377"/>
        <dbReference type="ChEBI" id="CHEBI:15378"/>
        <dbReference type="ChEBI" id="CHEBI:33019"/>
        <dbReference type="ChEBI" id="CHEBI:59457"/>
        <dbReference type="ChEBI" id="CHEBI:73183"/>
        <dbReference type="EC" id="3.6.1.31"/>
    </reaction>
</comment>
<comment type="similarity">
    <text evidence="5">In the C-terminal section; belongs to the PRA-PH family.</text>
</comment>
<feature type="binding site" evidence="11">
    <location>
        <position position="81"/>
    </location>
    <ligand>
        <name>Mg(2+)</name>
        <dbReference type="ChEBI" id="CHEBI:18420"/>
    </ligand>
</feature>
<evidence type="ECO:0000256" key="4">
    <source>
        <dbReference type="ARBA" id="ARBA00005204"/>
    </source>
</evidence>
<evidence type="ECO:0000256" key="6">
    <source>
        <dbReference type="ARBA" id="ARBA00008299"/>
    </source>
</evidence>
<feature type="binding site" evidence="11">
    <location>
        <position position="101"/>
    </location>
    <ligand>
        <name>Zn(2+)</name>
        <dbReference type="ChEBI" id="CHEBI:29105"/>
        <note>ligand shared between dimeric partners</note>
    </ligand>
</feature>
<comment type="cofactor">
    <cofactor evidence="11">
        <name>Zn(2+)</name>
        <dbReference type="ChEBI" id="CHEBI:29105"/>
    </cofactor>
    <text evidence="11">Binds 1 zinc ion per subunit.</text>
</comment>
<keyword evidence="8 11" id="KW-0028">Amino-acid biosynthesis</keyword>
<dbReference type="GO" id="GO:0000287">
    <property type="term" value="F:magnesium ion binding"/>
    <property type="evidence" value="ECO:0007669"/>
    <property type="project" value="UniProtKB-UniRule"/>
</dbReference>
<dbReference type="HAMAP" id="MF_01021">
    <property type="entry name" value="HisI"/>
    <property type="match status" value="1"/>
</dbReference>
<dbReference type="Proteomes" id="UP000051461">
    <property type="component" value="Unassembled WGS sequence"/>
</dbReference>
<dbReference type="PANTHER" id="PTHR42945:SF9">
    <property type="entry name" value="HISTIDINE BIOSYNTHESIS BIFUNCTIONAL PROTEIN HISIE"/>
    <property type="match status" value="1"/>
</dbReference>
<dbReference type="OrthoDB" id="9795769at2"/>
<evidence type="ECO:0000256" key="1">
    <source>
        <dbReference type="ARBA" id="ARBA00000024"/>
    </source>
</evidence>
<sequence>MSAIALDFSKIPGGLLTTVVQDAATKQVLMVAYMNAESWAKTEATGETWFWSRSRQELWHKGGTSGNIQTVQKVWVDCDADTLLLEVTPAGPACHTGHTSCFYRPMNKD</sequence>
<comment type="similarity">
    <text evidence="6">In the N-terminal section; belongs to the PRA-CH family.</text>
</comment>
<dbReference type="GO" id="GO:0004635">
    <property type="term" value="F:phosphoribosyl-AMP cyclohydrolase activity"/>
    <property type="evidence" value="ECO:0007669"/>
    <property type="project" value="UniProtKB-UniRule"/>
</dbReference>
<accession>A0A0R1H9E4</accession>
<feature type="domain" description="Phosphoribosyl-AMP cyclohydrolase" evidence="12">
    <location>
        <begin position="30"/>
        <end position="103"/>
    </location>
</feature>
<evidence type="ECO:0000313" key="14">
    <source>
        <dbReference type="Proteomes" id="UP000051461"/>
    </source>
</evidence>
<dbReference type="FunFam" id="3.10.20.810:FF:000001">
    <property type="entry name" value="Histidine biosynthesis bifunctional protein HisIE"/>
    <property type="match status" value="1"/>
</dbReference>
<keyword evidence="11" id="KW-0862">Zinc</keyword>
<comment type="function">
    <text evidence="11">Catalyzes the hydrolysis of the adenine ring of phosphoribosyl-AMP.</text>
</comment>
<comment type="cofactor">
    <cofactor evidence="11">
        <name>Mg(2+)</name>
        <dbReference type="ChEBI" id="CHEBI:18420"/>
    </cofactor>
    <text evidence="11">Binds 1 Mg(2+) ion per subunit.</text>
</comment>
<dbReference type="GO" id="GO:0000105">
    <property type="term" value="P:L-histidine biosynthetic process"/>
    <property type="evidence" value="ECO:0007669"/>
    <property type="project" value="UniProtKB-UniRule"/>
</dbReference>
<evidence type="ECO:0000256" key="9">
    <source>
        <dbReference type="ARBA" id="ARBA00022801"/>
    </source>
</evidence>
<organism evidence="13 14">
    <name type="scientific">Loigolactobacillus bifermentans DSM 20003</name>
    <dbReference type="NCBI Taxonomy" id="1423726"/>
    <lineage>
        <taxon>Bacteria</taxon>
        <taxon>Bacillati</taxon>
        <taxon>Bacillota</taxon>
        <taxon>Bacilli</taxon>
        <taxon>Lactobacillales</taxon>
        <taxon>Lactobacillaceae</taxon>
        <taxon>Loigolactobacillus</taxon>
    </lineage>
</organism>
<dbReference type="InterPro" id="IPR038019">
    <property type="entry name" value="PRib_AMP_CycHydrolase_sf"/>
</dbReference>
<proteinExistence type="inferred from homology"/>